<sequence length="380" mass="43664">MKKVYCLFIVCVLGGLTGGFLQAKDQSVQFIRALIYRMERVDSCLVLDMNVNLREVKLAPDCTVYLIPRIFSGSDSLDLPPIMLNGPQSDLMYRRRKALGKFIEPTPYEPYAVLRESGHELPVINYRKDDMEFQPWMEKAGIKIFYKSYNNDDRLIPIEAKFERVPPVIVVKTDTLILRDTIRIEKNIDRPVYVPAAPAPVVEKKKETVIEHAGYRADIYFPVSGMKILPEHDLNKEAWHVFVSELDSLRSGGSNTVMGITVIGYSSPEGNYEANDRIAKRRAEALKSFLETKYNSTLVEIRTEWIAEDWDRLAELVRASNMEDKDKVLDIIDNVDIFKGRENRLKSLSGGKAWAYMLKEYFPKLRCASCRIGYVKRTEK</sequence>
<name>A0A413VIH4_9BACE</name>
<evidence type="ECO:0000313" key="1">
    <source>
        <dbReference type="EMBL" id="RHB33373.1"/>
    </source>
</evidence>
<reference evidence="1 2" key="1">
    <citation type="submission" date="2018-08" db="EMBL/GenBank/DDBJ databases">
        <title>A genome reference for cultivated species of the human gut microbiota.</title>
        <authorList>
            <person name="Zou Y."/>
            <person name="Xue W."/>
            <person name="Luo G."/>
        </authorList>
    </citation>
    <scope>NUCLEOTIDE SEQUENCE [LARGE SCALE GENOMIC DNA]</scope>
    <source>
        <strain evidence="1 2">AM40-30BH</strain>
    </source>
</reference>
<proteinExistence type="predicted"/>
<evidence type="ECO:0000313" key="2">
    <source>
        <dbReference type="Proteomes" id="UP000284379"/>
    </source>
</evidence>
<organism evidence="1 2">
    <name type="scientific">Bacteroides nordii</name>
    <dbReference type="NCBI Taxonomy" id="291645"/>
    <lineage>
        <taxon>Bacteria</taxon>
        <taxon>Pseudomonadati</taxon>
        <taxon>Bacteroidota</taxon>
        <taxon>Bacteroidia</taxon>
        <taxon>Bacteroidales</taxon>
        <taxon>Bacteroidaceae</taxon>
        <taxon>Bacteroides</taxon>
    </lineage>
</organism>
<accession>A0A413VIH4</accession>
<dbReference type="RefSeq" id="WP_122201988.1">
    <property type="nucleotide sequence ID" value="NZ_CABJFV010000016.1"/>
</dbReference>
<comment type="caution">
    <text evidence="1">The sequence shown here is derived from an EMBL/GenBank/DDBJ whole genome shotgun (WGS) entry which is preliminary data.</text>
</comment>
<dbReference type="Gene3D" id="3.30.1330.60">
    <property type="entry name" value="OmpA-like domain"/>
    <property type="match status" value="1"/>
</dbReference>
<dbReference type="Proteomes" id="UP000284379">
    <property type="component" value="Unassembled WGS sequence"/>
</dbReference>
<dbReference type="SUPFAM" id="SSF103088">
    <property type="entry name" value="OmpA-like"/>
    <property type="match status" value="1"/>
</dbReference>
<gene>
    <name evidence="1" type="ORF">DW888_16080</name>
</gene>
<protein>
    <submittedName>
        <fullName evidence="1">DUF3868 domain-containing protein</fullName>
    </submittedName>
</protein>
<dbReference type="AlphaFoldDB" id="A0A413VIH4"/>
<dbReference type="InterPro" id="IPR036737">
    <property type="entry name" value="OmpA-like_sf"/>
</dbReference>
<dbReference type="EMBL" id="QSGO01000016">
    <property type="protein sequence ID" value="RHB33373.1"/>
    <property type="molecule type" value="Genomic_DNA"/>
</dbReference>